<accession>A0ABV6QQB3</accession>
<comment type="caution">
    <text evidence="2">The sequence shown here is derived from an EMBL/GenBank/DDBJ whole genome shotgun (WGS) entry which is preliminary data.</text>
</comment>
<gene>
    <name evidence="2" type="ORF">ACFFGN_22330</name>
</gene>
<dbReference type="Gene3D" id="1.10.260.40">
    <property type="entry name" value="lambda repressor-like DNA-binding domains"/>
    <property type="match status" value="1"/>
</dbReference>
<sequence>MADESFGALLHRFRTGAGLTQAELGDLSGLSVQTISTLERGTRSSPRRPTVLAISEALRLSPDAHERLLAAAQPVKQPWPSSDPIGSDASFALVPRMLPPSVADFTGRQTEVEQLRKLLATPQLAPGAPKSAVIAGMGGVGKTSLALHVAHLLAESYPDGQLFIDRSSGGRADG</sequence>
<dbReference type="SUPFAM" id="SSF52540">
    <property type="entry name" value="P-loop containing nucleoside triphosphate hydrolases"/>
    <property type="match status" value="1"/>
</dbReference>
<keyword evidence="3" id="KW-1185">Reference proteome</keyword>
<dbReference type="Gene3D" id="3.40.50.300">
    <property type="entry name" value="P-loop containing nucleotide triphosphate hydrolases"/>
    <property type="match status" value="1"/>
</dbReference>
<dbReference type="PANTHER" id="PTHR47691:SF3">
    <property type="entry name" value="HTH-TYPE TRANSCRIPTIONAL REGULATOR RV0890C-RELATED"/>
    <property type="match status" value="1"/>
</dbReference>
<dbReference type="PROSITE" id="PS50943">
    <property type="entry name" value="HTH_CROC1"/>
    <property type="match status" value="1"/>
</dbReference>
<feature type="domain" description="HTH cro/C1-type" evidence="1">
    <location>
        <begin position="10"/>
        <end position="65"/>
    </location>
</feature>
<reference evidence="2 3" key="1">
    <citation type="submission" date="2024-09" db="EMBL/GenBank/DDBJ databases">
        <authorList>
            <person name="Sun Q."/>
            <person name="Mori K."/>
        </authorList>
    </citation>
    <scope>NUCLEOTIDE SEQUENCE [LARGE SCALE GENOMIC DNA]</scope>
    <source>
        <strain evidence="2 3">CGMCC 1.15906</strain>
    </source>
</reference>
<dbReference type="InterPro" id="IPR001387">
    <property type="entry name" value="Cro/C1-type_HTH"/>
</dbReference>
<evidence type="ECO:0000259" key="1">
    <source>
        <dbReference type="PROSITE" id="PS50943"/>
    </source>
</evidence>
<dbReference type="Pfam" id="PF13560">
    <property type="entry name" value="HTH_31"/>
    <property type="match status" value="1"/>
</dbReference>
<dbReference type="PANTHER" id="PTHR47691">
    <property type="entry name" value="REGULATOR-RELATED"/>
    <property type="match status" value="1"/>
</dbReference>
<dbReference type="EMBL" id="JBHLTC010000029">
    <property type="protein sequence ID" value="MFC0626834.1"/>
    <property type="molecule type" value="Genomic_DNA"/>
</dbReference>
<dbReference type="CDD" id="cd00093">
    <property type="entry name" value="HTH_XRE"/>
    <property type="match status" value="1"/>
</dbReference>
<dbReference type="InterPro" id="IPR010982">
    <property type="entry name" value="Lambda_DNA-bd_dom_sf"/>
</dbReference>
<dbReference type="InterPro" id="IPR027417">
    <property type="entry name" value="P-loop_NTPase"/>
</dbReference>
<dbReference type="RefSeq" id="WP_380050871.1">
    <property type="nucleotide sequence ID" value="NZ_JBHLTC010000029.1"/>
</dbReference>
<dbReference type="Proteomes" id="UP001589890">
    <property type="component" value="Unassembled WGS sequence"/>
</dbReference>
<organism evidence="2 3">
    <name type="scientific">Kribbella deserti</name>
    <dbReference type="NCBI Taxonomy" id="1926257"/>
    <lineage>
        <taxon>Bacteria</taxon>
        <taxon>Bacillati</taxon>
        <taxon>Actinomycetota</taxon>
        <taxon>Actinomycetes</taxon>
        <taxon>Propionibacteriales</taxon>
        <taxon>Kribbellaceae</taxon>
        <taxon>Kribbella</taxon>
    </lineage>
</organism>
<dbReference type="SMART" id="SM00530">
    <property type="entry name" value="HTH_XRE"/>
    <property type="match status" value="1"/>
</dbReference>
<evidence type="ECO:0000313" key="2">
    <source>
        <dbReference type="EMBL" id="MFC0626834.1"/>
    </source>
</evidence>
<evidence type="ECO:0000313" key="3">
    <source>
        <dbReference type="Proteomes" id="UP001589890"/>
    </source>
</evidence>
<dbReference type="SUPFAM" id="SSF47413">
    <property type="entry name" value="lambda repressor-like DNA-binding domains"/>
    <property type="match status" value="1"/>
</dbReference>
<proteinExistence type="predicted"/>
<name>A0ABV6QQB3_9ACTN</name>
<protein>
    <submittedName>
        <fullName evidence="2">Helix-turn-helix domain-containing protein</fullName>
    </submittedName>
</protein>